<feature type="transmembrane region" description="Helical" evidence="1">
    <location>
        <begin position="74"/>
        <end position="100"/>
    </location>
</feature>
<proteinExistence type="predicted"/>
<feature type="transmembrane region" description="Helical" evidence="1">
    <location>
        <begin position="168"/>
        <end position="189"/>
    </location>
</feature>
<reference evidence="2" key="1">
    <citation type="submission" date="2022-04" db="EMBL/GenBank/DDBJ databases">
        <authorList>
            <person name="Ren T."/>
        </authorList>
    </citation>
    <scope>NUCLEOTIDE SEQUENCE</scope>
    <source>
        <strain evidence="2">F63249</strain>
    </source>
</reference>
<keyword evidence="3" id="KW-1185">Reference proteome</keyword>
<evidence type="ECO:0000313" key="3">
    <source>
        <dbReference type="Proteomes" id="UP001203687"/>
    </source>
</evidence>
<dbReference type="RefSeq" id="WP_248413487.1">
    <property type="nucleotide sequence ID" value="NZ_JALPQF010000014.1"/>
</dbReference>
<evidence type="ECO:0008006" key="4">
    <source>
        <dbReference type="Google" id="ProtNLM"/>
    </source>
</evidence>
<keyword evidence="1" id="KW-0472">Membrane</keyword>
<dbReference type="EMBL" id="JALPQF010000014">
    <property type="protein sequence ID" value="MCK8481623.1"/>
    <property type="molecule type" value="Genomic_DNA"/>
</dbReference>
<comment type="caution">
    <text evidence="2">The sequence shown here is derived from an EMBL/GenBank/DDBJ whole genome shotgun (WGS) entry which is preliminary data.</text>
</comment>
<organism evidence="2 3">
    <name type="scientific">Psychroserpens algicola</name>
    <dbReference type="NCBI Taxonomy" id="1719034"/>
    <lineage>
        <taxon>Bacteria</taxon>
        <taxon>Pseudomonadati</taxon>
        <taxon>Bacteroidota</taxon>
        <taxon>Flavobacteriia</taxon>
        <taxon>Flavobacteriales</taxon>
        <taxon>Flavobacteriaceae</taxon>
        <taxon>Psychroserpens</taxon>
    </lineage>
</organism>
<keyword evidence="1" id="KW-0812">Transmembrane</keyword>
<evidence type="ECO:0000256" key="1">
    <source>
        <dbReference type="SAM" id="Phobius"/>
    </source>
</evidence>
<dbReference type="Proteomes" id="UP001203687">
    <property type="component" value="Unassembled WGS sequence"/>
</dbReference>
<protein>
    <recommendedName>
        <fullName evidence="4">Beta-carotene 15,15'-monooxygenase</fullName>
    </recommendedName>
</protein>
<gene>
    <name evidence="2" type="ORF">MUY34_13410</name>
</gene>
<feature type="transmembrane region" description="Helical" evidence="1">
    <location>
        <begin position="129"/>
        <end position="148"/>
    </location>
</feature>
<evidence type="ECO:0000313" key="2">
    <source>
        <dbReference type="EMBL" id="MCK8481623.1"/>
    </source>
</evidence>
<name>A0ABT0HB92_9FLAO</name>
<accession>A0ABT0HB92</accession>
<keyword evidence="1" id="KW-1133">Transmembrane helix</keyword>
<sequence>MDELELLKKDWQSGGSREEVQLSSKEIYPMMHKKSSSIVKTLFYISIAELIFWVLVNSYPYFASDDYRAELEAMYGNGTVVLGLTIFSYSIVILFVYLLYKSYKSISVTDNAKTLLKNILKTRKIIKYYVIYNLVAVFLSMSFGLYYMVYENPEISTQFAKFSDKQMFLATVFMIVFTVVLIFLFWLFYRIIYGILLRRLNKNYKELKKYEV</sequence>
<feature type="transmembrane region" description="Helical" evidence="1">
    <location>
        <begin position="41"/>
        <end position="62"/>
    </location>
</feature>